<feature type="domain" description="YspA cpYpsA-related SLOG" evidence="1">
    <location>
        <begin position="5"/>
        <end position="58"/>
    </location>
</feature>
<evidence type="ECO:0000313" key="3">
    <source>
        <dbReference type="Proteomes" id="UP000199207"/>
    </source>
</evidence>
<keyword evidence="3" id="KW-1185">Reference proteome</keyword>
<name>A0A1I1PUI7_9ACTN</name>
<dbReference type="Pfam" id="PF10686">
    <property type="entry name" value="YAcAr"/>
    <property type="match status" value="1"/>
</dbReference>
<dbReference type="STRING" id="910347.SAMN05421773_11063"/>
<dbReference type="Proteomes" id="UP000199207">
    <property type="component" value="Unassembled WGS sequence"/>
</dbReference>
<protein>
    <recommendedName>
        <fullName evidence="1">YspA cpYpsA-related SLOG domain-containing protein</fullName>
    </recommendedName>
</protein>
<reference evidence="2 3" key="1">
    <citation type="submission" date="2016-10" db="EMBL/GenBank/DDBJ databases">
        <authorList>
            <person name="de Groot N.N."/>
        </authorList>
    </citation>
    <scope>NUCLEOTIDE SEQUENCE [LARGE SCALE GENOMIC DNA]</scope>
    <source>
        <strain evidence="2 3">CGMCC 4.5739</strain>
    </source>
</reference>
<dbReference type="EMBL" id="FOLM01000010">
    <property type="protein sequence ID" value="SFD13519.1"/>
    <property type="molecule type" value="Genomic_DNA"/>
</dbReference>
<accession>A0A1I1PUI7</accession>
<dbReference type="RefSeq" id="WP_093839908.1">
    <property type="nucleotide sequence ID" value="NZ_FOLM01000010.1"/>
</dbReference>
<sequence length="144" mass="15764">MTDFRLIITGSRDWTDTAAIRDALDYAMCYIQERRLVVVHGACPTGADRHADQLARQMRARGMPVDIEPHPAVGHPTEDFGPWPGAGPRRNAHMIALGADACYAFIRPCAKRRCRHPGPHGSHGATGCADRAEAAGILVRRWTA</sequence>
<gene>
    <name evidence="2" type="ORF">SAMN05421773_11063</name>
</gene>
<dbReference type="InterPro" id="IPR019627">
    <property type="entry name" value="YAcAr"/>
</dbReference>
<dbReference type="AlphaFoldDB" id="A0A1I1PUI7"/>
<proteinExistence type="predicted"/>
<evidence type="ECO:0000259" key="1">
    <source>
        <dbReference type="Pfam" id="PF10686"/>
    </source>
</evidence>
<organism evidence="2 3">
    <name type="scientific">Streptomyces aidingensis</name>
    <dbReference type="NCBI Taxonomy" id="910347"/>
    <lineage>
        <taxon>Bacteria</taxon>
        <taxon>Bacillati</taxon>
        <taxon>Actinomycetota</taxon>
        <taxon>Actinomycetes</taxon>
        <taxon>Kitasatosporales</taxon>
        <taxon>Streptomycetaceae</taxon>
        <taxon>Streptomyces</taxon>
    </lineage>
</organism>
<evidence type="ECO:0000313" key="2">
    <source>
        <dbReference type="EMBL" id="SFD13519.1"/>
    </source>
</evidence>
<dbReference type="OrthoDB" id="572639at2"/>